<reference evidence="2" key="2">
    <citation type="submission" date="2018-05" db="EMBL/GenBank/DDBJ databases">
        <title>OpunRS2 (Oryza punctata Reference Sequence Version 2).</title>
        <authorList>
            <person name="Zhang J."/>
            <person name="Kudrna D."/>
            <person name="Lee S."/>
            <person name="Talag J."/>
            <person name="Welchert J."/>
            <person name="Wing R.A."/>
        </authorList>
    </citation>
    <scope>NUCLEOTIDE SEQUENCE [LARGE SCALE GENOMIC DNA]</scope>
</reference>
<evidence type="ECO:0000256" key="1">
    <source>
        <dbReference type="SAM" id="Phobius"/>
    </source>
</evidence>
<evidence type="ECO:0000313" key="3">
    <source>
        <dbReference type="Proteomes" id="UP000026962"/>
    </source>
</evidence>
<reference evidence="2" key="1">
    <citation type="submission" date="2015-04" db="UniProtKB">
        <authorList>
            <consortium name="EnsemblPlants"/>
        </authorList>
    </citation>
    <scope>IDENTIFICATION</scope>
</reference>
<dbReference type="HOGENOM" id="CLU_2444675_0_0_1"/>
<dbReference type="Proteomes" id="UP000026962">
    <property type="component" value="Chromosome 3"/>
</dbReference>
<dbReference type="AlphaFoldDB" id="A0A0E0KH37"/>
<organism evidence="2">
    <name type="scientific">Oryza punctata</name>
    <name type="common">Red rice</name>
    <dbReference type="NCBI Taxonomy" id="4537"/>
    <lineage>
        <taxon>Eukaryota</taxon>
        <taxon>Viridiplantae</taxon>
        <taxon>Streptophyta</taxon>
        <taxon>Embryophyta</taxon>
        <taxon>Tracheophyta</taxon>
        <taxon>Spermatophyta</taxon>
        <taxon>Magnoliopsida</taxon>
        <taxon>Liliopsida</taxon>
        <taxon>Poales</taxon>
        <taxon>Poaceae</taxon>
        <taxon>BOP clade</taxon>
        <taxon>Oryzoideae</taxon>
        <taxon>Oryzeae</taxon>
        <taxon>Oryzinae</taxon>
        <taxon>Oryza</taxon>
    </lineage>
</organism>
<sequence>MHPTSLLPLLSPVEPSRASRQRKNLIFHSIASDGYSSCNLRFEDYSKSTTKSDLRRPKKDCNLAPYAVGLTFYGVTVAIIIKSTREYMEK</sequence>
<feature type="transmembrane region" description="Helical" evidence="1">
    <location>
        <begin position="63"/>
        <end position="81"/>
    </location>
</feature>
<proteinExistence type="predicted"/>
<keyword evidence="1" id="KW-0812">Transmembrane</keyword>
<evidence type="ECO:0000313" key="2">
    <source>
        <dbReference type="EnsemblPlants" id="OPUNC03G25980.1"/>
    </source>
</evidence>
<accession>A0A0E0KH37</accession>
<protein>
    <submittedName>
        <fullName evidence="2">Uncharacterized protein</fullName>
    </submittedName>
</protein>
<name>A0A0E0KH37_ORYPU</name>
<keyword evidence="1" id="KW-1133">Transmembrane helix</keyword>
<keyword evidence="1" id="KW-0472">Membrane</keyword>
<keyword evidence="3" id="KW-1185">Reference proteome</keyword>
<dbReference type="Gramene" id="OPUNC03G25980.1">
    <property type="protein sequence ID" value="OPUNC03G25980.1"/>
    <property type="gene ID" value="OPUNC03G25980"/>
</dbReference>
<dbReference type="EnsemblPlants" id="OPUNC03G25980.1">
    <property type="protein sequence ID" value="OPUNC03G25980.1"/>
    <property type="gene ID" value="OPUNC03G25980"/>
</dbReference>